<evidence type="ECO:0000256" key="1">
    <source>
        <dbReference type="SAM" id="SignalP"/>
    </source>
</evidence>
<protein>
    <recommendedName>
        <fullName evidence="4">Entericidin</fullName>
    </recommendedName>
</protein>
<accession>A0A7K1Y8W9</accession>
<dbReference type="AlphaFoldDB" id="A0A7K1Y8W9"/>
<keyword evidence="1" id="KW-0732">Signal</keyword>
<dbReference type="PROSITE" id="PS51257">
    <property type="entry name" value="PROKAR_LIPOPROTEIN"/>
    <property type="match status" value="1"/>
</dbReference>
<name>A0A7K1Y8W9_9SPHI</name>
<evidence type="ECO:0000313" key="3">
    <source>
        <dbReference type="Proteomes" id="UP000466586"/>
    </source>
</evidence>
<dbReference type="EMBL" id="WVHT01000003">
    <property type="protein sequence ID" value="MXV51036.1"/>
    <property type="molecule type" value="Genomic_DNA"/>
</dbReference>
<dbReference type="RefSeq" id="WP_160844209.1">
    <property type="nucleotide sequence ID" value="NZ_WVHT01000003.1"/>
</dbReference>
<sequence>MNKLATALLLVGLLAGTACSNNSEKDKEKQDSIAANATADSLLKAATDTVSAADSAATDHTATDSVKH</sequence>
<feature type="signal peptide" evidence="1">
    <location>
        <begin position="1"/>
        <end position="20"/>
    </location>
</feature>
<evidence type="ECO:0000313" key="2">
    <source>
        <dbReference type="EMBL" id="MXV51036.1"/>
    </source>
</evidence>
<proteinExistence type="predicted"/>
<comment type="caution">
    <text evidence="2">The sequence shown here is derived from an EMBL/GenBank/DDBJ whole genome shotgun (WGS) entry which is preliminary data.</text>
</comment>
<feature type="chain" id="PRO_5029507913" description="Entericidin" evidence="1">
    <location>
        <begin position="21"/>
        <end position="68"/>
    </location>
</feature>
<evidence type="ECO:0008006" key="4">
    <source>
        <dbReference type="Google" id="ProtNLM"/>
    </source>
</evidence>
<organism evidence="2 3">
    <name type="scientific">Hufsiella arboris</name>
    <dbReference type="NCBI Taxonomy" id="2695275"/>
    <lineage>
        <taxon>Bacteria</taxon>
        <taxon>Pseudomonadati</taxon>
        <taxon>Bacteroidota</taxon>
        <taxon>Sphingobacteriia</taxon>
        <taxon>Sphingobacteriales</taxon>
        <taxon>Sphingobacteriaceae</taxon>
        <taxon>Hufsiella</taxon>
    </lineage>
</organism>
<dbReference type="Proteomes" id="UP000466586">
    <property type="component" value="Unassembled WGS sequence"/>
</dbReference>
<keyword evidence="3" id="KW-1185">Reference proteome</keyword>
<reference evidence="2 3" key="1">
    <citation type="submission" date="2019-11" db="EMBL/GenBank/DDBJ databases">
        <title>Pedobacter sp. HMF7647 Genome sequencing and assembly.</title>
        <authorList>
            <person name="Kang H."/>
            <person name="Kim H."/>
            <person name="Joh K."/>
        </authorList>
    </citation>
    <scope>NUCLEOTIDE SEQUENCE [LARGE SCALE GENOMIC DNA]</scope>
    <source>
        <strain evidence="2 3">HMF7647</strain>
    </source>
</reference>
<gene>
    <name evidence="2" type="ORF">GS399_08650</name>
</gene>